<evidence type="ECO:0000313" key="1">
    <source>
        <dbReference type="EMBL" id="CAD7621891.1"/>
    </source>
</evidence>
<protein>
    <submittedName>
        <fullName evidence="1">Uncharacterized protein</fullName>
    </submittedName>
</protein>
<evidence type="ECO:0000313" key="2">
    <source>
        <dbReference type="Proteomes" id="UP000759131"/>
    </source>
</evidence>
<dbReference type="EMBL" id="OC855384">
    <property type="protein sequence ID" value="CAD7621891.1"/>
    <property type="molecule type" value="Genomic_DNA"/>
</dbReference>
<gene>
    <name evidence="1" type="ORF">OSB1V03_LOCUS2360</name>
</gene>
<dbReference type="AlphaFoldDB" id="A0A7R9KFC7"/>
<dbReference type="OrthoDB" id="10016665at2759"/>
<proteinExistence type="predicted"/>
<dbReference type="Proteomes" id="UP000759131">
    <property type="component" value="Unassembled WGS sequence"/>
</dbReference>
<dbReference type="EMBL" id="CAJPIZ010000809">
    <property type="protein sequence ID" value="CAG2102321.1"/>
    <property type="molecule type" value="Genomic_DNA"/>
</dbReference>
<sequence>MNVKPFIDKNIIWFTNKSKTISFQIWIVKVDENGVKSTVDMRHESTKQTFVALFDDKDTDFEIVYRNHSCNRMCFGITYGVLSSLKAFESNGHHLRFLSPNLPTGQSVVDMIANKDPDSRRNAEIMCSRMKIALWLDRNPLYGSTIVPNLLSEMTAESDGSDPQIVSNCNTDGYIDCLCIT</sequence>
<keyword evidence="2" id="KW-1185">Reference proteome</keyword>
<reference evidence="1" key="1">
    <citation type="submission" date="2020-11" db="EMBL/GenBank/DDBJ databases">
        <authorList>
            <person name="Tran Van P."/>
        </authorList>
    </citation>
    <scope>NUCLEOTIDE SEQUENCE</scope>
</reference>
<name>A0A7R9KFC7_9ACAR</name>
<organism evidence="1">
    <name type="scientific">Medioppia subpectinata</name>
    <dbReference type="NCBI Taxonomy" id="1979941"/>
    <lineage>
        <taxon>Eukaryota</taxon>
        <taxon>Metazoa</taxon>
        <taxon>Ecdysozoa</taxon>
        <taxon>Arthropoda</taxon>
        <taxon>Chelicerata</taxon>
        <taxon>Arachnida</taxon>
        <taxon>Acari</taxon>
        <taxon>Acariformes</taxon>
        <taxon>Sarcoptiformes</taxon>
        <taxon>Oribatida</taxon>
        <taxon>Brachypylina</taxon>
        <taxon>Oppioidea</taxon>
        <taxon>Oppiidae</taxon>
        <taxon>Medioppia</taxon>
    </lineage>
</organism>
<accession>A0A7R9KFC7</accession>